<dbReference type="Proteomes" id="UP001595791">
    <property type="component" value="Unassembled WGS sequence"/>
</dbReference>
<evidence type="ECO:0000313" key="2">
    <source>
        <dbReference type="Proteomes" id="UP001595791"/>
    </source>
</evidence>
<organism evidence="1 2">
    <name type="scientific">Chitinimonas lacunae</name>
    <dbReference type="NCBI Taxonomy" id="1963018"/>
    <lineage>
        <taxon>Bacteria</taxon>
        <taxon>Pseudomonadati</taxon>
        <taxon>Pseudomonadota</taxon>
        <taxon>Betaproteobacteria</taxon>
        <taxon>Neisseriales</taxon>
        <taxon>Chitinibacteraceae</taxon>
        <taxon>Chitinimonas</taxon>
    </lineage>
</organism>
<dbReference type="EMBL" id="JBHSBU010000001">
    <property type="protein sequence ID" value="MFC4158447.1"/>
    <property type="molecule type" value="Genomic_DNA"/>
</dbReference>
<dbReference type="SUPFAM" id="SSF141571">
    <property type="entry name" value="Pentapeptide repeat-like"/>
    <property type="match status" value="1"/>
</dbReference>
<gene>
    <name evidence="1" type="ORF">ACFOW7_03635</name>
</gene>
<comment type="caution">
    <text evidence="1">The sequence shown here is derived from an EMBL/GenBank/DDBJ whole genome shotgun (WGS) entry which is preliminary data.</text>
</comment>
<reference evidence="2" key="1">
    <citation type="journal article" date="2019" name="Int. J. Syst. Evol. Microbiol.">
        <title>The Global Catalogue of Microorganisms (GCM) 10K type strain sequencing project: providing services to taxonomists for standard genome sequencing and annotation.</title>
        <authorList>
            <consortium name="The Broad Institute Genomics Platform"/>
            <consortium name="The Broad Institute Genome Sequencing Center for Infectious Disease"/>
            <person name="Wu L."/>
            <person name="Ma J."/>
        </authorList>
    </citation>
    <scope>NUCLEOTIDE SEQUENCE [LARGE SCALE GENOMIC DNA]</scope>
    <source>
        <strain evidence="2">LMG 29894</strain>
    </source>
</reference>
<name>A0ABV8MJX1_9NEIS</name>
<protein>
    <recommendedName>
        <fullName evidence="3">Pentapeptide repeat-containing protein</fullName>
    </recommendedName>
</protein>
<dbReference type="RefSeq" id="WP_378161124.1">
    <property type="nucleotide sequence ID" value="NZ_JBHSBU010000001.1"/>
</dbReference>
<sequence length="81" mass="8856">MSALDVERRGFDLVGFDLVGFDLVGFDLVGFDLVGFDLVGFDLVGKTKSPASPGLVKNYFLDCAQLVQQRSLVRVLSNTRT</sequence>
<proteinExistence type="predicted"/>
<keyword evidence="2" id="KW-1185">Reference proteome</keyword>
<evidence type="ECO:0000313" key="1">
    <source>
        <dbReference type="EMBL" id="MFC4158447.1"/>
    </source>
</evidence>
<evidence type="ECO:0008006" key="3">
    <source>
        <dbReference type="Google" id="ProtNLM"/>
    </source>
</evidence>
<accession>A0ABV8MJX1</accession>